<dbReference type="Gene3D" id="3.40.50.300">
    <property type="entry name" value="P-loop containing nucleotide triphosphate hydrolases"/>
    <property type="match status" value="1"/>
</dbReference>
<keyword evidence="10" id="KW-1185">Reference proteome</keyword>
<dbReference type="InterPro" id="IPR005893">
    <property type="entry name" value="PotA-like"/>
</dbReference>
<evidence type="ECO:0000256" key="4">
    <source>
        <dbReference type="ARBA" id="ARBA00022840"/>
    </source>
</evidence>
<dbReference type="OrthoDB" id="9778160at2"/>
<dbReference type="InterPro" id="IPR050093">
    <property type="entry name" value="ABC_SmlMolc_Importer"/>
</dbReference>
<dbReference type="HOGENOM" id="CLU_000604_1_1_0"/>
<dbReference type="InterPro" id="IPR008995">
    <property type="entry name" value="Mo/tungstate-bd_C_term_dom"/>
</dbReference>
<keyword evidence="2 7" id="KW-1003">Cell membrane</keyword>
<reference evidence="9 10" key="1">
    <citation type="submission" date="2007-08" db="EMBL/GenBank/DDBJ databases">
        <title>Complete sequence of Roseiflexus castenholzii DSM 13941.</title>
        <authorList>
            <consortium name="US DOE Joint Genome Institute"/>
            <person name="Copeland A."/>
            <person name="Lucas S."/>
            <person name="Lapidus A."/>
            <person name="Barry K."/>
            <person name="Glavina del Rio T."/>
            <person name="Dalin E."/>
            <person name="Tice H."/>
            <person name="Pitluck S."/>
            <person name="Thompson L.S."/>
            <person name="Brettin T."/>
            <person name="Bruce D."/>
            <person name="Detter J.C."/>
            <person name="Han C."/>
            <person name="Tapia R."/>
            <person name="Schmutz J."/>
            <person name="Larimer F."/>
            <person name="Land M."/>
            <person name="Hauser L."/>
            <person name="Kyrpides N."/>
            <person name="Mikhailova N."/>
            <person name="Bryant D.A."/>
            <person name="Hanada S."/>
            <person name="Tsukatani Y."/>
            <person name="Richardson P."/>
        </authorList>
    </citation>
    <scope>NUCLEOTIDE SEQUENCE [LARGE SCALE GENOMIC DNA]</scope>
    <source>
        <strain evidence="10">DSM 13941 / HLO8</strain>
    </source>
</reference>
<dbReference type="PROSITE" id="PS50893">
    <property type="entry name" value="ABC_TRANSPORTER_2"/>
    <property type="match status" value="1"/>
</dbReference>
<evidence type="ECO:0000259" key="8">
    <source>
        <dbReference type="PROSITE" id="PS50893"/>
    </source>
</evidence>
<dbReference type="PANTHER" id="PTHR42781">
    <property type="entry name" value="SPERMIDINE/PUTRESCINE IMPORT ATP-BINDING PROTEIN POTA"/>
    <property type="match status" value="1"/>
</dbReference>
<dbReference type="Pfam" id="PF00005">
    <property type="entry name" value="ABC_tran"/>
    <property type="match status" value="1"/>
</dbReference>
<evidence type="ECO:0000256" key="7">
    <source>
        <dbReference type="RuleBase" id="RU364083"/>
    </source>
</evidence>
<comment type="catalytic activity">
    <reaction evidence="7">
        <text>ATP + H2O + polyamine-[polyamine-binding protein]Side 1 = ADP + phosphate + polyamineSide 2 + [polyamine-binding protein]Side 1.</text>
        <dbReference type="EC" id="7.6.2.11"/>
    </reaction>
</comment>
<evidence type="ECO:0000313" key="9">
    <source>
        <dbReference type="EMBL" id="ABU57334.1"/>
    </source>
</evidence>
<dbReference type="InterPro" id="IPR003439">
    <property type="entry name" value="ABC_transporter-like_ATP-bd"/>
</dbReference>
<gene>
    <name evidence="7" type="primary">potA</name>
    <name evidence="9" type="ordered locus">Rcas_1237</name>
</gene>
<dbReference type="Proteomes" id="UP000000263">
    <property type="component" value="Chromosome"/>
</dbReference>
<comment type="subunit">
    <text evidence="7">The complex is composed of two ATP-binding proteins (PotA), two transmembrane proteins (PotB and PotC) and a solute-binding protein (PotD).</text>
</comment>
<comment type="function">
    <text evidence="7">Part of the ABC transporter complex PotABCD involved in spermidine/putrescine import. Responsible for energy coupling to the transport system.</text>
</comment>
<dbReference type="KEGG" id="rca:Rcas_1237"/>
<dbReference type="EC" id="7.6.2.11" evidence="7"/>
<dbReference type="FunFam" id="3.40.50.300:FF:000042">
    <property type="entry name" value="Maltose/maltodextrin ABC transporter, ATP-binding protein"/>
    <property type="match status" value="1"/>
</dbReference>
<keyword evidence="1 7" id="KW-0813">Transport</keyword>
<dbReference type="PROSITE" id="PS00211">
    <property type="entry name" value="ABC_TRANSPORTER_1"/>
    <property type="match status" value="1"/>
</dbReference>
<dbReference type="GO" id="GO:0043190">
    <property type="term" value="C:ATP-binding cassette (ABC) transporter complex"/>
    <property type="evidence" value="ECO:0007669"/>
    <property type="project" value="InterPro"/>
</dbReference>
<evidence type="ECO:0000256" key="2">
    <source>
        <dbReference type="ARBA" id="ARBA00022475"/>
    </source>
</evidence>
<name>A7NIN4_ROSCS</name>
<sequence length="370" mass="40574">MAFLEIVGVRKSFGATVAVEHFDLTVERGEFVSFLGPSGCGKTTTLRMVAGFEKPTTGRIIIDGVDVTDMPPNRRNIGMVFQSYALFPNMTVAENIGFGLKIARRPADEIRARVEELLRIMHMPEFGRRYPYQLSGGQQQRVALARALAIHPKVLLLDEPLSALDAKIRASLRQEIREIQRQLGITTIYVTHDQEEAMALSDRIVVMSRGRVEQIGTPFEVYNFPATRFVASFVGTLNLIQATVVDAALGLLSIEGRPIRVARPLVQHRPGDAISLAIRPELIALDGQMNGEVNRLSGIVEDVTFLGSIVRVQVHLSANKLHLDLFNNPQLRPPQPGSSITVQFAPEACLVLGEDGSPHHSMSASATQAA</sequence>
<keyword evidence="5 7" id="KW-1278">Translocase</keyword>
<proteinExistence type="inferred from homology"/>
<keyword evidence="3 7" id="KW-0547">Nucleotide-binding</keyword>
<dbReference type="SUPFAM" id="SSF52540">
    <property type="entry name" value="P-loop containing nucleoside triphosphate hydrolases"/>
    <property type="match status" value="1"/>
</dbReference>
<dbReference type="PANTHER" id="PTHR42781:SF4">
    <property type="entry name" value="SPERMIDINE_PUTRESCINE IMPORT ATP-BINDING PROTEIN POTA"/>
    <property type="match status" value="1"/>
</dbReference>
<evidence type="ECO:0000313" key="10">
    <source>
        <dbReference type="Proteomes" id="UP000000263"/>
    </source>
</evidence>
<accession>A7NIN4</accession>
<feature type="domain" description="ABC transporter" evidence="8">
    <location>
        <begin position="4"/>
        <end position="234"/>
    </location>
</feature>
<dbReference type="InterPro" id="IPR027417">
    <property type="entry name" value="P-loop_NTPase"/>
</dbReference>
<organism evidence="9 10">
    <name type="scientific">Roseiflexus castenholzii (strain DSM 13941 / HLO8)</name>
    <dbReference type="NCBI Taxonomy" id="383372"/>
    <lineage>
        <taxon>Bacteria</taxon>
        <taxon>Bacillati</taxon>
        <taxon>Chloroflexota</taxon>
        <taxon>Chloroflexia</taxon>
        <taxon>Chloroflexales</taxon>
        <taxon>Roseiflexineae</taxon>
        <taxon>Roseiflexaceae</taxon>
        <taxon>Roseiflexus</taxon>
    </lineage>
</organism>
<dbReference type="Gene3D" id="2.40.50.140">
    <property type="entry name" value="Nucleic acid-binding proteins"/>
    <property type="match status" value="1"/>
</dbReference>
<dbReference type="SUPFAM" id="SSF50331">
    <property type="entry name" value="MOP-like"/>
    <property type="match status" value="1"/>
</dbReference>
<dbReference type="SMART" id="SM00382">
    <property type="entry name" value="AAA"/>
    <property type="match status" value="1"/>
</dbReference>
<protein>
    <recommendedName>
        <fullName evidence="7">Spermidine/putrescine import ATP-binding protein PotA</fullName>
        <ecNumber evidence="7">7.6.2.11</ecNumber>
    </recommendedName>
</protein>
<dbReference type="Pfam" id="PF08402">
    <property type="entry name" value="TOBE_2"/>
    <property type="match status" value="1"/>
</dbReference>
<comment type="similarity">
    <text evidence="7">Belongs to the ABC transporter superfamily. Spermidine/putrescine importer (TC 3.A.1.11.1) family.</text>
</comment>
<dbReference type="InterPro" id="IPR013611">
    <property type="entry name" value="Transp-assoc_OB_typ2"/>
</dbReference>
<dbReference type="Gene3D" id="2.40.50.100">
    <property type="match status" value="1"/>
</dbReference>
<evidence type="ECO:0000256" key="1">
    <source>
        <dbReference type="ARBA" id="ARBA00022448"/>
    </source>
</evidence>
<dbReference type="InterPro" id="IPR003593">
    <property type="entry name" value="AAA+_ATPase"/>
</dbReference>
<dbReference type="InterPro" id="IPR012340">
    <property type="entry name" value="NA-bd_OB-fold"/>
</dbReference>
<dbReference type="STRING" id="383372.Rcas_1237"/>
<dbReference type="GO" id="GO:0015417">
    <property type="term" value="F:ABC-type polyamine transporter activity"/>
    <property type="evidence" value="ECO:0007669"/>
    <property type="project" value="UniProtKB-EC"/>
</dbReference>
<dbReference type="NCBIfam" id="TIGR01187">
    <property type="entry name" value="potA"/>
    <property type="match status" value="1"/>
</dbReference>
<evidence type="ECO:0000256" key="3">
    <source>
        <dbReference type="ARBA" id="ARBA00022741"/>
    </source>
</evidence>
<keyword evidence="4 7" id="KW-0067">ATP-binding</keyword>
<dbReference type="InterPro" id="IPR017871">
    <property type="entry name" value="ABC_transporter-like_CS"/>
</dbReference>
<evidence type="ECO:0000256" key="5">
    <source>
        <dbReference type="ARBA" id="ARBA00022967"/>
    </source>
</evidence>
<dbReference type="EMBL" id="CP000804">
    <property type="protein sequence ID" value="ABU57334.1"/>
    <property type="molecule type" value="Genomic_DNA"/>
</dbReference>
<keyword evidence="6 7" id="KW-0472">Membrane</keyword>
<dbReference type="RefSeq" id="WP_012119764.1">
    <property type="nucleotide sequence ID" value="NC_009767.1"/>
</dbReference>
<dbReference type="GO" id="GO:0005524">
    <property type="term" value="F:ATP binding"/>
    <property type="evidence" value="ECO:0007669"/>
    <property type="project" value="UniProtKB-KW"/>
</dbReference>
<dbReference type="AlphaFoldDB" id="A7NIN4"/>
<evidence type="ECO:0000256" key="6">
    <source>
        <dbReference type="ARBA" id="ARBA00023136"/>
    </source>
</evidence>
<dbReference type="eggNOG" id="COG3842">
    <property type="taxonomic scope" value="Bacteria"/>
</dbReference>
<dbReference type="GO" id="GO:0016887">
    <property type="term" value="F:ATP hydrolysis activity"/>
    <property type="evidence" value="ECO:0007669"/>
    <property type="project" value="InterPro"/>
</dbReference>